<dbReference type="InterPro" id="IPR050313">
    <property type="entry name" value="Carb_Metab_HTH_regulators"/>
</dbReference>
<evidence type="ECO:0000256" key="4">
    <source>
        <dbReference type="ARBA" id="ARBA00023163"/>
    </source>
</evidence>
<dbReference type="InterPro" id="IPR018356">
    <property type="entry name" value="Tscrpt_reg_HTH_DeoR_CS"/>
</dbReference>
<dbReference type="GO" id="GO:0003677">
    <property type="term" value="F:DNA binding"/>
    <property type="evidence" value="ECO:0007669"/>
    <property type="project" value="UniProtKB-KW"/>
</dbReference>
<dbReference type="InterPro" id="IPR036390">
    <property type="entry name" value="WH_DNA-bd_sf"/>
</dbReference>
<evidence type="ECO:0000256" key="1">
    <source>
        <dbReference type="ARBA" id="ARBA00022491"/>
    </source>
</evidence>
<dbReference type="AlphaFoldDB" id="A0A917EBB8"/>
<evidence type="ECO:0000259" key="5">
    <source>
        <dbReference type="PROSITE" id="PS51000"/>
    </source>
</evidence>
<dbReference type="Proteomes" id="UP000644699">
    <property type="component" value="Unassembled WGS sequence"/>
</dbReference>
<dbReference type="PANTHER" id="PTHR30363:SF4">
    <property type="entry name" value="GLYCEROL-3-PHOSPHATE REGULON REPRESSOR"/>
    <property type="match status" value="1"/>
</dbReference>
<comment type="caution">
    <text evidence="6">The sequence shown here is derived from an EMBL/GenBank/DDBJ whole genome shotgun (WGS) entry which is preliminary data.</text>
</comment>
<dbReference type="Pfam" id="PF08220">
    <property type="entry name" value="HTH_DeoR"/>
    <property type="match status" value="1"/>
</dbReference>
<dbReference type="Gene3D" id="1.10.10.10">
    <property type="entry name" value="Winged helix-like DNA-binding domain superfamily/Winged helix DNA-binding domain"/>
    <property type="match status" value="1"/>
</dbReference>
<name>A0A917EBB8_9HYPH</name>
<keyword evidence="3" id="KW-0238">DNA-binding</keyword>
<dbReference type="InterPro" id="IPR036388">
    <property type="entry name" value="WH-like_DNA-bd_sf"/>
</dbReference>
<proteinExistence type="predicted"/>
<dbReference type="InterPro" id="IPR037171">
    <property type="entry name" value="NagB/RpiA_transferase-like"/>
</dbReference>
<evidence type="ECO:0000313" key="6">
    <source>
        <dbReference type="EMBL" id="GGE20956.1"/>
    </source>
</evidence>
<dbReference type="RefSeq" id="WP_188912564.1">
    <property type="nucleotide sequence ID" value="NZ_BMIQ01000009.1"/>
</dbReference>
<evidence type="ECO:0000256" key="2">
    <source>
        <dbReference type="ARBA" id="ARBA00023015"/>
    </source>
</evidence>
<dbReference type="SUPFAM" id="SSF100950">
    <property type="entry name" value="NagB/RpiA/CoA transferase-like"/>
    <property type="match status" value="1"/>
</dbReference>
<dbReference type="InterPro" id="IPR001034">
    <property type="entry name" value="DeoR_HTH"/>
</dbReference>
<evidence type="ECO:0000313" key="7">
    <source>
        <dbReference type="Proteomes" id="UP000644699"/>
    </source>
</evidence>
<dbReference type="SMART" id="SM01134">
    <property type="entry name" value="DeoRC"/>
    <property type="match status" value="1"/>
</dbReference>
<dbReference type="PANTHER" id="PTHR30363">
    <property type="entry name" value="HTH-TYPE TRANSCRIPTIONAL REGULATOR SRLR-RELATED"/>
    <property type="match status" value="1"/>
</dbReference>
<protein>
    <submittedName>
        <fullName evidence="6">DeoR family transcriptional regulator</fullName>
    </submittedName>
</protein>
<sequence length="263" mass="26732">MSDADLLTEQRRAAIAERLTRDGRVVASALAEMFRVSEDTVRRDLREMAAAGLCRRVYGGALPLAPGAGSLKARSADRPGPKAALGRALAAAVPAGALVFLDAGSTNLAVAEALPGEAGLTVVTNAPAIAAVLAEMPGIECFVLGGRLDPRTGACLGGQTVREAERFRPAVAIIGACGVDAEAGITAHNFEEAELKAAVAARSARILVAATSDKLGTAAPFGVAPADWIGTLFVEADCAPERLAPFAARGLAIVRAEAEAVVA</sequence>
<keyword evidence="7" id="KW-1185">Reference proteome</keyword>
<dbReference type="PRINTS" id="PR00037">
    <property type="entry name" value="HTHLACR"/>
</dbReference>
<evidence type="ECO:0000256" key="3">
    <source>
        <dbReference type="ARBA" id="ARBA00023125"/>
    </source>
</evidence>
<reference evidence="6" key="2">
    <citation type="submission" date="2020-09" db="EMBL/GenBank/DDBJ databases">
        <authorList>
            <person name="Sun Q."/>
            <person name="Zhou Y."/>
        </authorList>
    </citation>
    <scope>NUCLEOTIDE SEQUENCE</scope>
    <source>
        <strain evidence="6">CGMCC 1.15367</strain>
    </source>
</reference>
<keyword evidence="1" id="KW-0678">Repressor</keyword>
<dbReference type="PROSITE" id="PS51000">
    <property type="entry name" value="HTH_DEOR_2"/>
    <property type="match status" value="1"/>
</dbReference>
<dbReference type="EMBL" id="BMIQ01000009">
    <property type="protein sequence ID" value="GGE20956.1"/>
    <property type="molecule type" value="Genomic_DNA"/>
</dbReference>
<gene>
    <name evidence="6" type="ORF">GCM10011390_45290</name>
</gene>
<dbReference type="PROSITE" id="PS00894">
    <property type="entry name" value="HTH_DEOR_1"/>
    <property type="match status" value="1"/>
</dbReference>
<dbReference type="SMART" id="SM00420">
    <property type="entry name" value="HTH_DEOR"/>
    <property type="match status" value="1"/>
</dbReference>
<dbReference type="Pfam" id="PF00455">
    <property type="entry name" value="DeoRC"/>
    <property type="match status" value="1"/>
</dbReference>
<dbReference type="SUPFAM" id="SSF46785">
    <property type="entry name" value="Winged helix' DNA-binding domain"/>
    <property type="match status" value="1"/>
</dbReference>
<dbReference type="GO" id="GO:0003700">
    <property type="term" value="F:DNA-binding transcription factor activity"/>
    <property type="evidence" value="ECO:0007669"/>
    <property type="project" value="InterPro"/>
</dbReference>
<keyword evidence="4" id="KW-0804">Transcription</keyword>
<reference evidence="6" key="1">
    <citation type="journal article" date="2014" name="Int. J. Syst. Evol. Microbiol.">
        <title>Complete genome sequence of Corynebacterium casei LMG S-19264T (=DSM 44701T), isolated from a smear-ripened cheese.</title>
        <authorList>
            <consortium name="US DOE Joint Genome Institute (JGI-PGF)"/>
            <person name="Walter F."/>
            <person name="Albersmeier A."/>
            <person name="Kalinowski J."/>
            <person name="Ruckert C."/>
        </authorList>
    </citation>
    <scope>NUCLEOTIDE SEQUENCE</scope>
    <source>
        <strain evidence="6">CGMCC 1.15367</strain>
    </source>
</reference>
<organism evidence="6 7">
    <name type="scientific">Aureimonas endophytica</name>
    <dbReference type="NCBI Taxonomy" id="2027858"/>
    <lineage>
        <taxon>Bacteria</taxon>
        <taxon>Pseudomonadati</taxon>
        <taxon>Pseudomonadota</taxon>
        <taxon>Alphaproteobacteria</taxon>
        <taxon>Hyphomicrobiales</taxon>
        <taxon>Aurantimonadaceae</taxon>
        <taxon>Aureimonas</taxon>
    </lineage>
</organism>
<accession>A0A917EBB8</accession>
<feature type="domain" description="HTH deoR-type" evidence="5">
    <location>
        <begin position="8"/>
        <end position="63"/>
    </location>
</feature>
<dbReference type="InterPro" id="IPR014036">
    <property type="entry name" value="DeoR-like_C"/>
</dbReference>
<keyword evidence="2" id="KW-0805">Transcription regulation</keyword>